<name>A0A480B029_9FIRM</name>
<dbReference type="SMART" id="SM00382">
    <property type="entry name" value="AAA"/>
    <property type="match status" value="1"/>
</dbReference>
<dbReference type="InterPro" id="IPR003439">
    <property type="entry name" value="ABC_transporter-like_ATP-bd"/>
</dbReference>
<dbReference type="InterPro" id="IPR027417">
    <property type="entry name" value="P-loop_NTPase"/>
</dbReference>
<dbReference type="SUPFAM" id="SSF52540">
    <property type="entry name" value="P-loop containing nucleoside triphosphate hydrolases"/>
    <property type="match status" value="1"/>
</dbReference>
<dbReference type="GO" id="GO:0016887">
    <property type="term" value="F:ATP hydrolysis activity"/>
    <property type="evidence" value="ECO:0007669"/>
    <property type="project" value="InterPro"/>
</dbReference>
<dbReference type="RefSeq" id="WP_137660460.1">
    <property type="nucleotide sequence ID" value="NZ_BJCQ01000011.1"/>
</dbReference>
<protein>
    <submittedName>
        <fullName evidence="5">ABC transporter ATP-binding protein</fullName>
    </submittedName>
</protein>
<evidence type="ECO:0000256" key="1">
    <source>
        <dbReference type="ARBA" id="ARBA00022448"/>
    </source>
</evidence>
<dbReference type="PANTHER" id="PTHR43423">
    <property type="entry name" value="ABC TRANSPORTER I FAMILY MEMBER 17"/>
    <property type="match status" value="1"/>
</dbReference>
<reference evidence="5 6" key="1">
    <citation type="submission" date="2019-03" db="EMBL/GenBank/DDBJ databases">
        <title>Draft genome sequences of two Veillonella tobetsuensis clinical isolates from intraoperative bronchial fluids of elderly patients with pulmonary carcinoma.</title>
        <authorList>
            <person name="Akiyama T."/>
        </authorList>
    </citation>
    <scope>NUCLEOTIDE SEQUENCE [LARGE SCALE GENOMIC DNA]</scope>
    <source>
        <strain evidence="5 6">PAGU 1578</strain>
    </source>
</reference>
<dbReference type="InterPro" id="IPR017871">
    <property type="entry name" value="ABC_transporter-like_CS"/>
</dbReference>
<evidence type="ECO:0000313" key="6">
    <source>
        <dbReference type="Proteomes" id="UP000300381"/>
    </source>
</evidence>
<dbReference type="PROSITE" id="PS00211">
    <property type="entry name" value="ABC_TRANSPORTER_1"/>
    <property type="match status" value="1"/>
</dbReference>
<keyword evidence="1" id="KW-0813">Transport</keyword>
<evidence type="ECO:0000313" key="5">
    <source>
        <dbReference type="EMBL" id="GCL66861.1"/>
    </source>
</evidence>
<evidence type="ECO:0000256" key="3">
    <source>
        <dbReference type="ARBA" id="ARBA00022840"/>
    </source>
</evidence>
<dbReference type="PANTHER" id="PTHR43423:SF1">
    <property type="entry name" value="ABC TRANSPORTER I FAMILY MEMBER 17"/>
    <property type="match status" value="1"/>
</dbReference>
<dbReference type="EMBL" id="BJCQ01000011">
    <property type="protein sequence ID" value="GCL66861.1"/>
    <property type="molecule type" value="Genomic_DNA"/>
</dbReference>
<keyword evidence="3 5" id="KW-0067">ATP-binding</keyword>
<dbReference type="InterPro" id="IPR003593">
    <property type="entry name" value="AAA+_ATPase"/>
</dbReference>
<feature type="domain" description="ABC transporter" evidence="4">
    <location>
        <begin position="4"/>
        <end position="216"/>
    </location>
</feature>
<comment type="caution">
    <text evidence="5">The sequence shown here is derived from an EMBL/GenBank/DDBJ whole genome shotgun (WGS) entry which is preliminary data.</text>
</comment>
<dbReference type="PROSITE" id="PS50893">
    <property type="entry name" value="ABC_TRANSPORTER_2"/>
    <property type="match status" value="1"/>
</dbReference>
<evidence type="ECO:0000256" key="2">
    <source>
        <dbReference type="ARBA" id="ARBA00022741"/>
    </source>
</evidence>
<organism evidence="5 6">
    <name type="scientific">Veillonella tobetsuensis</name>
    <dbReference type="NCBI Taxonomy" id="1110546"/>
    <lineage>
        <taxon>Bacteria</taxon>
        <taxon>Bacillati</taxon>
        <taxon>Bacillota</taxon>
        <taxon>Negativicutes</taxon>
        <taxon>Veillonellales</taxon>
        <taxon>Veillonellaceae</taxon>
        <taxon>Veillonella</taxon>
    </lineage>
</organism>
<dbReference type="Proteomes" id="UP000300381">
    <property type="component" value="Unassembled WGS sequence"/>
</dbReference>
<dbReference type="GO" id="GO:0005524">
    <property type="term" value="F:ATP binding"/>
    <property type="evidence" value="ECO:0007669"/>
    <property type="project" value="UniProtKB-KW"/>
</dbReference>
<dbReference type="Pfam" id="PF00005">
    <property type="entry name" value="ABC_tran"/>
    <property type="match status" value="1"/>
</dbReference>
<proteinExistence type="predicted"/>
<evidence type="ECO:0000259" key="4">
    <source>
        <dbReference type="PROSITE" id="PS50893"/>
    </source>
</evidence>
<dbReference type="Gene3D" id="3.40.50.300">
    <property type="entry name" value="P-loop containing nucleotide triphosphate hydrolases"/>
    <property type="match status" value="1"/>
</dbReference>
<dbReference type="AlphaFoldDB" id="A0A480B029"/>
<gene>
    <name evidence="5" type="ORF">PAGU1578_04820</name>
</gene>
<keyword evidence="2" id="KW-0547">Nucleotide-binding</keyword>
<accession>A0A480B029</accession>
<sequence length="218" mass="24740">MALLELSNISYAVKDKTIIRDVSLAVNEGDYLTIVGPSGSGKSTLLKLCSNLISPTFGSITYNGRNLTAIDPESYRKEVGYCFQRPYLFAKTVRRNILFPYDIRGMKPDMERIKLLFDLLHMPMEYFERHNDELSGGEMQRICLIRSLIFEPKVLLLDEMTSALDSVNTAIVEQVIDELYKNGITIVSITHNEEQSLRAANRRITIIDGSIAKEEVLR</sequence>